<evidence type="ECO:0000259" key="3">
    <source>
        <dbReference type="Pfam" id="PF13649"/>
    </source>
</evidence>
<dbReference type="GO" id="GO:0008168">
    <property type="term" value="F:methyltransferase activity"/>
    <property type="evidence" value="ECO:0007669"/>
    <property type="project" value="UniProtKB-KW"/>
</dbReference>
<dbReference type="PANTHER" id="PTHR43861">
    <property type="entry name" value="TRANS-ACONITATE 2-METHYLTRANSFERASE-RELATED"/>
    <property type="match status" value="1"/>
</dbReference>
<sequence>MAVHDDQHSWDEWYRSADTIWSGRPNPQLVAEAAGLPPGTALDAGCGEGGDALWLARHGWRVTGADIAPVALERAAAQAKVEGLDVEWVHADLTTWTPPSPYDLVTTHYLHLPGDALERALTRLAAAVAPGGTLLVVGHDHEHIARHHPDVADRYFSPESVAARLGDGWEIQVAETRPRTTTDPSGEEVTVGDAVLRARRAD</sequence>
<dbReference type="Proteomes" id="UP000199025">
    <property type="component" value="Unassembled WGS sequence"/>
</dbReference>
<dbReference type="Pfam" id="PF13649">
    <property type="entry name" value="Methyltransf_25"/>
    <property type="match status" value="1"/>
</dbReference>
<dbReference type="AlphaFoldDB" id="A0A1I3QZE9"/>
<evidence type="ECO:0000313" key="5">
    <source>
        <dbReference type="Proteomes" id="UP000199025"/>
    </source>
</evidence>
<dbReference type="InterPro" id="IPR041698">
    <property type="entry name" value="Methyltransf_25"/>
</dbReference>
<evidence type="ECO:0000313" key="4">
    <source>
        <dbReference type="EMBL" id="SFJ38527.1"/>
    </source>
</evidence>
<dbReference type="CDD" id="cd02440">
    <property type="entry name" value="AdoMet_MTases"/>
    <property type="match status" value="1"/>
</dbReference>
<dbReference type="RefSeq" id="WP_091505705.1">
    <property type="nucleotide sequence ID" value="NZ_FORP01000005.1"/>
</dbReference>
<proteinExistence type="predicted"/>
<evidence type="ECO:0000256" key="1">
    <source>
        <dbReference type="ARBA" id="ARBA00022679"/>
    </source>
</evidence>
<dbReference type="GO" id="GO:0032259">
    <property type="term" value="P:methylation"/>
    <property type="evidence" value="ECO:0007669"/>
    <property type="project" value="UniProtKB-KW"/>
</dbReference>
<dbReference type="InterPro" id="IPR029063">
    <property type="entry name" value="SAM-dependent_MTases_sf"/>
</dbReference>
<protein>
    <submittedName>
        <fullName evidence="4">Methyltransferase domain-containing protein</fullName>
    </submittedName>
</protein>
<reference evidence="4 5" key="1">
    <citation type="submission" date="2016-10" db="EMBL/GenBank/DDBJ databases">
        <authorList>
            <person name="de Groot N.N."/>
        </authorList>
    </citation>
    <scope>NUCLEOTIDE SEQUENCE [LARGE SCALE GENOMIC DNA]</scope>
    <source>
        <strain evidence="4 5">DSM 44468</strain>
    </source>
</reference>
<accession>A0A1I3QZE9</accession>
<name>A0A1I3QZE9_9PSEU</name>
<evidence type="ECO:0000256" key="2">
    <source>
        <dbReference type="SAM" id="MobiDB-lite"/>
    </source>
</evidence>
<keyword evidence="1 4" id="KW-0808">Transferase</keyword>
<dbReference type="SUPFAM" id="SSF53335">
    <property type="entry name" value="S-adenosyl-L-methionine-dependent methyltransferases"/>
    <property type="match status" value="1"/>
</dbReference>
<dbReference type="STRING" id="115433.SAMN05421835_10533"/>
<keyword evidence="5" id="KW-1185">Reference proteome</keyword>
<organism evidence="4 5">
    <name type="scientific">Amycolatopsis sacchari</name>
    <dbReference type="NCBI Taxonomy" id="115433"/>
    <lineage>
        <taxon>Bacteria</taxon>
        <taxon>Bacillati</taxon>
        <taxon>Actinomycetota</taxon>
        <taxon>Actinomycetes</taxon>
        <taxon>Pseudonocardiales</taxon>
        <taxon>Pseudonocardiaceae</taxon>
        <taxon>Amycolatopsis</taxon>
    </lineage>
</organism>
<gene>
    <name evidence="4" type="ORF">SAMN05421835_10533</name>
</gene>
<dbReference type="OrthoDB" id="9786503at2"/>
<feature type="domain" description="Methyltransferase" evidence="3">
    <location>
        <begin position="42"/>
        <end position="132"/>
    </location>
</feature>
<keyword evidence="4" id="KW-0489">Methyltransferase</keyword>
<dbReference type="EMBL" id="FORP01000005">
    <property type="protein sequence ID" value="SFJ38527.1"/>
    <property type="molecule type" value="Genomic_DNA"/>
</dbReference>
<feature type="region of interest" description="Disordered" evidence="2">
    <location>
        <begin position="176"/>
        <end position="202"/>
    </location>
</feature>
<dbReference type="Gene3D" id="3.40.50.150">
    <property type="entry name" value="Vaccinia Virus protein VP39"/>
    <property type="match status" value="1"/>
</dbReference>